<dbReference type="Gene3D" id="3.80.10.10">
    <property type="entry name" value="Ribonuclease Inhibitor"/>
    <property type="match status" value="3"/>
</dbReference>
<feature type="chain" id="PRO_5016023923" evidence="1">
    <location>
        <begin position="20"/>
        <end position="1188"/>
    </location>
</feature>
<proteinExistence type="predicted"/>
<dbReference type="OrthoDB" id="1054496at2"/>
<protein>
    <submittedName>
        <fullName evidence="3">Leucine rich repeat (LRR) protein</fullName>
    </submittedName>
</protein>
<feature type="domain" description="Bacterial repeat" evidence="2">
    <location>
        <begin position="715"/>
        <end position="776"/>
    </location>
</feature>
<sequence length="1188" mass="126538">MKKTFTLLAALCCAFLVKSQGYVIEDGVLTSWINPPEAITIPAEVTRIAPNVFQENKTIKMVNTNAVTEVGEFAFDGCSALESVEMPEVKIIGQRAFRSCVNVASIDMPKIEQIGDVAFHANNQMVEIVLPTSLQKFGAGALSSCLKLTTITVADDHPHFTSVGGVLYDKEMKIILAYGRGLTATTYEAPPTVTTVGGLSFMGVTALTSVKLPQVTVIKERGFQSCVNLVSVEMPEVTILESQAFESCKKLSSASIPKVTKLNAYAFRYCSALTGSFTLPDGLTIYGGSAMVGTGITAFEISTSNSAFTVVDGVLFSKDMKRLVAYPPSKAGILYTIPSTTTTVVGHAFCGSQTLKTIEASSSAITTLGGYGFSSCPLLETITLPSILTTIGDCAFSNCPKLTNISIVGDDPNFVIEDGIIYNQNKTKLIVYPQSKADASFTAPESVVEIANSAFSGCTALTEVTLPNVHTLGANSFSSCNNLVTAHLANVTIINGSAFNGCIKLTNVSAPKVKKVLNSAFYNCKELQDIAFPSLQNLGAGAFSLCAKLKTVDLTLATGLTYIGTKAVDPANGILTITVAKQSIASFFPAQGARLYQVHVKMYDVSVSLDGSDGDVTATVEGLPFVAGPLEIDQIVNVVASPALNYAVLKWTINGVTLAGNTETTLMHVVAGDAAIKVAFTEKPLNEQEYVLEHGVITNGALENNGGTLSVTLDGNDIASGTLVGYGQEVMMTATPSVGCRVQNWWVDGLVVADNQSNSYTHRIPKGNSTVQVAYEISRYPIQYSVVASEGAEGNGTLIAQVDEQLVLSGDEVTHNKTILFTATPDVGYKVKQWLVNGVVQSEYGKSLSLANYSEMAEVQVEFEAKTYVVNFEVDGGNGTLVAKIGNKTIESGSFASHGSIITLTAVPDAGYRLKQWLVNDTPDDNEGLTSQINGLTSATSVVVQFEPIPQYSITYSVKDNVGGDLYAYVNSHAANSGAKFLEGSEVQLTAQLVEGYDVKQWLVNGEAVSAFVELNVTLTRNIEVSIEFVKKKYILTYIGGENGTVQGETTQTVQYGESGSAVMAVPAPGYKFLKWCDDVIDNPRVDANVSQNLIVEAVFDIADGVDAPINEFPEIDPQFADGHILIRNAACIVSYRLMNASGQVVVEGVHPGGEQLLVPMCLSRKGLYLLCIDLSDGSPMVFKFLNK</sequence>
<feature type="domain" description="Bacterial repeat" evidence="2">
    <location>
        <begin position="978"/>
        <end position="1032"/>
    </location>
</feature>
<dbReference type="InterPro" id="IPR032675">
    <property type="entry name" value="LRR_dom_sf"/>
</dbReference>
<evidence type="ECO:0000313" key="3">
    <source>
        <dbReference type="EMBL" id="PZX19206.1"/>
    </source>
</evidence>
<evidence type="ECO:0000256" key="1">
    <source>
        <dbReference type="SAM" id="SignalP"/>
    </source>
</evidence>
<feature type="domain" description="Bacterial repeat" evidence="2">
    <location>
        <begin position="1035"/>
        <end position="1101"/>
    </location>
</feature>
<dbReference type="SUPFAM" id="SSF52058">
    <property type="entry name" value="L domain-like"/>
    <property type="match status" value="1"/>
</dbReference>
<dbReference type="InterPro" id="IPR044060">
    <property type="entry name" value="Bacterial_rp_domain"/>
</dbReference>
<feature type="domain" description="Bacterial repeat" evidence="2">
    <location>
        <begin position="887"/>
        <end position="949"/>
    </location>
</feature>
<dbReference type="PANTHER" id="PTHR45661">
    <property type="entry name" value="SURFACE ANTIGEN"/>
    <property type="match status" value="1"/>
</dbReference>
<reference evidence="3 4" key="1">
    <citation type="submission" date="2018-06" db="EMBL/GenBank/DDBJ databases">
        <title>Genomic Encyclopedia of Archaeal and Bacterial Type Strains, Phase II (KMG-II): from individual species to whole genera.</title>
        <authorList>
            <person name="Goeker M."/>
        </authorList>
    </citation>
    <scope>NUCLEOTIDE SEQUENCE [LARGE SCALE GENOMIC DNA]</scope>
    <source>
        <strain evidence="3 4">DSM 6779</strain>
    </source>
</reference>
<dbReference type="InterPro" id="IPR053139">
    <property type="entry name" value="Surface_bspA-like"/>
</dbReference>
<organism evidence="3 4">
    <name type="scientific">Breznakibacter xylanolyticus</name>
    <dbReference type="NCBI Taxonomy" id="990"/>
    <lineage>
        <taxon>Bacteria</taxon>
        <taxon>Pseudomonadati</taxon>
        <taxon>Bacteroidota</taxon>
        <taxon>Bacteroidia</taxon>
        <taxon>Marinilabiliales</taxon>
        <taxon>Marinilabiliaceae</taxon>
        <taxon>Breznakibacter</taxon>
    </lineage>
</organism>
<dbReference type="Pfam" id="PF18998">
    <property type="entry name" value="Flg_new_2"/>
    <property type="match status" value="5"/>
</dbReference>
<name>A0A2W7P1A0_9BACT</name>
<feature type="domain" description="Bacterial repeat" evidence="2">
    <location>
        <begin position="794"/>
        <end position="864"/>
    </location>
</feature>
<dbReference type="InterPro" id="IPR026906">
    <property type="entry name" value="LRR_5"/>
</dbReference>
<comment type="caution">
    <text evidence="3">The sequence shown here is derived from an EMBL/GenBank/DDBJ whole genome shotgun (WGS) entry which is preliminary data.</text>
</comment>
<dbReference type="Proteomes" id="UP000249239">
    <property type="component" value="Unassembled WGS sequence"/>
</dbReference>
<dbReference type="EMBL" id="QKZK01000005">
    <property type="protein sequence ID" value="PZX19206.1"/>
    <property type="molecule type" value="Genomic_DNA"/>
</dbReference>
<dbReference type="Pfam" id="PF13306">
    <property type="entry name" value="LRR_5"/>
    <property type="match status" value="4"/>
</dbReference>
<evidence type="ECO:0000313" key="4">
    <source>
        <dbReference type="Proteomes" id="UP000249239"/>
    </source>
</evidence>
<dbReference type="AlphaFoldDB" id="A0A2W7P1A0"/>
<dbReference type="PANTHER" id="PTHR45661:SF3">
    <property type="entry name" value="IG-LIKE DOMAIN-CONTAINING PROTEIN"/>
    <property type="match status" value="1"/>
</dbReference>
<keyword evidence="1" id="KW-0732">Signal</keyword>
<feature type="signal peptide" evidence="1">
    <location>
        <begin position="1"/>
        <end position="19"/>
    </location>
</feature>
<gene>
    <name evidence="3" type="ORF">LX69_00873</name>
</gene>
<accession>A0A2W7P1A0</accession>
<evidence type="ECO:0000259" key="2">
    <source>
        <dbReference type="Pfam" id="PF18998"/>
    </source>
</evidence>
<dbReference type="RefSeq" id="WP_111444588.1">
    <property type="nucleotide sequence ID" value="NZ_QKZK01000005.1"/>
</dbReference>
<keyword evidence="4" id="KW-1185">Reference proteome</keyword>